<evidence type="ECO:0000313" key="1">
    <source>
        <dbReference type="EMBL" id="OQD69574.1"/>
    </source>
</evidence>
<evidence type="ECO:0000313" key="2">
    <source>
        <dbReference type="Proteomes" id="UP000191408"/>
    </source>
</evidence>
<dbReference type="AlphaFoldDB" id="A0A1V6NXX6"/>
<organism evidence="1 2">
    <name type="scientific">Penicillium polonicum</name>
    <dbReference type="NCBI Taxonomy" id="60169"/>
    <lineage>
        <taxon>Eukaryota</taxon>
        <taxon>Fungi</taxon>
        <taxon>Dikarya</taxon>
        <taxon>Ascomycota</taxon>
        <taxon>Pezizomycotina</taxon>
        <taxon>Eurotiomycetes</taxon>
        <taxon>Eurotiomycetidae</taxon>
        <taxon>Eurotiales</taxon>
        <taxon>Aspergillaceae</taxon>
        <taxon>Penicillium</taxon>
    </lineage>
</organism>
<proteinExistence type="predicted"/>
<dbReference type="Proteomes" id="UP000191408">
    <property type="component" value="Unassembled WGS sequence"/>
</dbReference>
<sequence>MRMFWPEDKVDAWRAAVTSEHGTEILQNLLALNPTLHREWGNARWALQPIRVEDDGTKLLVRYYPHRFESMQLCEQSLASELSKKRNTRPIGTISDEHLEMLTRIRVRATLRAETREDIIEEAYLTIGTIEDIMGHPYLPIFCH</sequence>
<dbReference type="EMBL" id="MDYM01000002">
    <property type="protein sequence ID" value="OQD69574.1"/>
    <property type="molecule type" value="Genomic_DNA"/>
</dbReference>
<name>A0A1V6NXX6_PENPO</name>
<gene>
    <name evidence="1" type="ORF">PENPOL_c002G10497</name>
</gene>
<protein>
    <submittedName>
        <fullName evidence="1">Uncharacterized protein</fullName>
    </submittedName>
</protein>
<accession>A0A1V6NXX6</accession>
<reference evidence="2" key="1">
    <citation type="journal article" date="2017" name="Nat. Microbiol.">
        <title>Global analysis of biosynthetic gene clusters reveals vast potential of secondary metabolite production in Penicillium species.</title>
        <authorList>
            <person name="Nielsen J.C."/>
            <person name="Grijseels S."/>
            <person name="Prigent S."/>
            <person name="Ji B."/>
            <person name="Dainat J."/>
            <person name="Nielsen K.F."/>
            <person name="Frisvad J.C."/>
            <person name="Workman M."/>
            <person name="Nielsen J."/>
        </authorList>
    </citation>
    <scope>NUCLEOTIDE SEQUENCE [LARGE SCALE GENOMIC DNA]</scope>
    <source>
        <strain evidence="2">IBT 4502</strain>
    </source>
</reference>
<keyword evidence="2" id="KW-1185">Reference proteome</keyword>
<comment type="caution">
    <text evidence="1">The sequence shown here is derived from an EMBL/GenBank/DDBJ whole genome shotgun (WGS) entry which is preliminary data.</text>
</comment>